<feature type="domain" description="SH3b" evidence="2">
    <location>
        <begin position="191"/>
        <end position="253"/>
    </location>
</feature>
<feature type="compositionally biased region" description="Low complexity" evidence="1">
    <location>
        <begin position="177"/>
        <end position="193"/>
    </location>
</feature>
<evidence type="ECO:0000256" key="1">
    <source>
        <dbReference type="SAM" id="MobiDB-lite"/>
    </source>
</evidence>
<name>A0A1L3SU10_9HYPH</name>
<dbReference type="SMART" id="SM00287">
    <property type="entry name" value="SH3b"/>
    <property type="match status" value="1"/>
</dbReference>
<feature type="region of interest" description="Disordered" evidence="1">
    <location>
        <begin position="277"/>
        <end position="301"/>
    </location>
</feature>
<dbReference type="KEGG" id="meso:BSQ44_17285"/>
<dbReference type="AlphaFoldDB" id="A0A1L3SU10"/>
<accession>A0A1L3SU10</accession>
<dbReference type="InterPro" id="IPR003646">
    <property type="entry name" value="SH3-like_bac-type"/>
</dbReference>
<dbReference type="Gene3D" id="2.30.30.40">
    <property type="entry name" value="SH3 Domains"/>
    <property type="match status" value="1"/>
</dbReference>
<gene>
    <name evidence="3" type="ORF">BSQ44_17285</name>
</gene>
<proteinExistence type="predicted"/>
<feature type="region of interest" description="Disordered" evidence="1">
    <location>
        <begin position="83"/>
        <end position="120"/>
    </location>
</feature>
<keyword evidence="4" id="KW-1185">Reference proteome</keyword>
<dbReference type="STRING" id="1670800.BSQ44_17285"/>
<protein>
    <recommendedName>
        <fullName evidence="2">SH3b domain-containing protein</fullName>
    </recommendedName>
</protein>
<evidence type="ECO:0000313" key="4">
    <source>
        <dbReference type="Proteomes" id="UP000182840"/>
    </source>
</evidence>
<reference evidence="4" key="1">
    <citation type="submission" date="2016-11" db="EMBL/GenBank/DDBJ databases">
        <title>Mesorhizobium oceanicum sp. nov., isolated from deep seawater in South China Sea.</title>
        <authorList>
            <person name="Fu G.-Y."/>
        </authorList>
    </citation>
    <scope>NUCLEOTIDE SEQUENCE [LARGE SCALE GENOMIC DNA]</scope>
    <source>
        <strain evidence="4">B7</strain>
    </source>
</reference>
<feature type="compositionally biased region" description="Basic and acidic residues" evidence="1">
    <location>
        <begin position="85"/>
        <end position="95"/>
    </location>
</feature>
<evidence type="ECO:0000259" key="2">
    <source>
        <dbReference type="SMART" id="SM00287"/>
    </source>
</evidence>
<feature type="compositionally biased region" description="Basic and acidic residues" evidence="1">
    <location>
        <begin position="161"/>
        <end position="174"/>
    </location>
</feature>
<organism evidence="3 4">
    <name type="scientific">Aquibium oceanicum</name>
    <dbReference type="NCBI Taxonomy" id="1670800"/>
    <lineage>
        <taxon>Bacteria</taxon>
        <taxon>Pseudomonadati</taxon>
        <taxon>Pseudomonadota</taxon>
        <taxon>Alphaproteobacteria</taxon>
        <taxon>Hyphomicrobiales</taxon>
        <taxon>Phyllobacteriaceae</taxon>
        <taxon>Aquibium</taxon>
    </lineage>
</organism>
<dbReference type="Pfam" id="PF08239">
    <property type="entry name" value="SH3_3"/>
    <property type="match status" value="1"/>
</dbReference>
<dbReference type="Proteomes" id="UP000182840">
    <property type="component" value="Chromosome"/>
</dbReference>
<sequence>MAIFLPQHRPSRGRGFALPVISALVGTTAALAATFAYMMPGTPLADESAVSLTAANAGEPGAESAQEETDGEIAAVTAPNVAAEADAKDEAEKSAADATPPQKVAVAIPPANDPRWAKSSAPSGAAALAAMKSLVKGDRATKRDEASSPDLLAYASADAGKLPEQDATGDEKTGSIDPAATKVKAPADPAPDARQSRVNTAVNMRSGPGDENRVILVIPGGAGVELLGCDSWCKVVYDGRTGYIYKSFVGGKSKARASASRSVKKKADAPVKTVSVVSTVEETKKPEPAAPNPMTNPNRGR</sequence>
<dbReference type="EMBL" id="CP018171">
    <property type="protein sequence ID" value="APH72923.1"/>
    <property type="molecule type" value="Genomic_DNA"/>
</dbReference>
<dbReference type="OrthoDB" id="8421932at2"/>
<dbReference type="RefSeq" id="WP_072606393.1">
    <property type="nucleotide sequence ID" value="NZ_CP018171.1"/>
</dbReference>
<evidence type="ECO:0000313" key="3">
    <source>
        <dbReference type="EMBL" id="APH72923.1"/>
    </source>
</evidence>
<feature type="region of interest" description="Disordered" evidence="1">
    <location>
        <begin position="156"/>
        <end position="206"/>
    </location>
</feature>